<sequence length="59" mass="7277">MQILYNELKFPKKYAFLIHFLMKNKKHEKLMLLFDKPLNCMIETQFKRSNQNLFRLPDS</sequence>
<keyword evidence="2" id="KW-1185">Reference proteome</keyword>
<comment type="caution">
    <text evidence="1">The sequence shown here is derived from an EMBL/GenBank/DDBJ whole genome shotgun (WGS) entry which is preliminary data.</text>
</comment>
<dbReference type="Proteomes" id="UP001204144">
    <property type="component" value="Unassembled WGS sequence"/>
</dbReference>
<gene>
    <name evidence="1" type="ORF">EGI31_21115</name>
</gene>
<evidence type="ECO:0000313" key="2">
    <source>
        <dbReference type="Proteomes" id="UP001204144"/>
    </source>
</evidence>
<protein>
    <submittedName>
        <fullName evidence="1">Uncharacterized protein</fullName>
    </submittedName>
</protein>
<accession>A0AAE3KUY7</accession>
<dbReference type="AlphaFoldDB" id="A0AAE3KUY7"/>
<evidence type="ECO:0000313" key="1">
    <source>
        <dbReference type="EMBL" id="MCP9765444.1"/>
    </source>
</evidence>
<proteinExistence type="predicted"/>
<name>A0AAE3KUY7_9BACT</name>
<organism evidence="1 2">
    <name type="scientific">Lacihabitans soyangensis</name>
    <dbReference type="NCBI Taxonomy" id="869394"/>
    <lineage>
        <taxon>Bacteria</taxon>
        <taxon>Pseudomonadati</taxon>
        <taxon>Bacteroidota</taxon>
        <taxon>Cytophagia</taxon>
        <taxon>Cytophagales</taxon>
        <taxon>Leadbetterellaceae</taxon>
        <taxon>Lacihabitans</taxon>
    </lineage>
</organism>
<reference evidence="1 2" key="1">
    <citation type="submission" date="2018-11" db="EMBL/GenBank/DDBJ databases">
        <title>Novel bacteria species description.</title>
        <authorList>
            <person name="Han J.-H."/>
        </authorList>
    </citation>
    <scope>NUCLEOTIDE SEQUENCE [LARGE SCALE GENOMIC DNA]</scope>
    <source>
        <strain evidence="1 2">KCTC23259</strain>
    </source>
</reference>
<dbReference type="EMBL" id="RJUF01000183">
    <property type="protein sequence ID" value="MCP9765444.1"/>
    <property type="molecule type" value="Genomic_DNA"/>
</dbReference>